<dbReference type="FunFam" id="1.10.20.70:FF:000001">
    <property type="entry name" value="Cleavage stimulation factor subunit 2"/>
    <property type="match status" value="1"/>
</dbReference>
<feature type="compositionally biased region" description="Pro residues" evidence="4">
    <location>
        <begin position="370"/>
        <end position="383"/>
    </location>
</feature>
<protein>
    <submittedName>
        <fullName evidence="7">Hydroxyproline-rich glycoprotein family protein</fullName>
    </submittedName>
</protein>
<dbReference type="GO" id="GO:0003723">
    <property type="term" value="F:RNA binding"/>
    <property type="evidence" value="ECO:0007669"/>
    <property type="project" value="UniProtKB-KW"/>
</dbReference>
<evidence type="ECO:0000313" key="8">
    <source>
        <dbReference type="Proteomes" id="UP000585474"/>
    </source>
</evidence>
<feature type="region of interest" description="Disordered" evidence="4">
    <location>
        <begin position="226"/>
        <end position="262"/>
    </location>
</feature>
<proteinExistence type="predicted"/>
<evidence type="ECO:0000259" key="6">
    <source>
        <dbReference type="Pfam" id="PF14327"/>
    </source>
</evidence>
<dbReference type="Proteomes" id="UP000585474">
    <property type="component" value="Unassembled WGS sequence"/>
</dbReference>
<dbReference type="InterPro" id="IPR038192">
    <property type="entry name" value="CSTF_C_sf"/>
</dbReference>
<evidence type="ECO:0000313" key="7">
    <source>
        <dbReference type="EMBL" id="GFZ12221.1"/>
    </source>
</evidence>
<dbReference type="InterPro" id="IPR026896">
    <property type="entry name" value="CSTF_C"/>
</dbReference>
<name>A0A7J0GN81_9ERIC</name>
<dbReference type="Pfam" id="PF14327">
    <property type="entry name" value="CSTF2_hinge"/>
    <property type="match status" value="1"/>
</dbReference>
<dbReference type="PANTHER" id="PTHR47866:SF2">
    <property type="entry name" value="HYDROXYPROLINE-RICH GLYCOPROTEIN FAMILY PROTEIN"/>
    <property type="match status" value="1"/>
</dbReference>
<dbReference type="Pfam" id="PF14304">
    <property type="entry name" value="CSTF_C"/>
    <property type="match status" value="1"/>
</dbReference>
<keyword evidence="2" id="KW-0694">RNA-binding</keyword>
<organism evidence="7 8">
    <name type="scientific">Actinidia rufa</name>
    <dbReference type="NCBI Taxonomy" id="165716"/>
    <lineage>
        <taxon>Eukaryota</taxon>
        <taxon>Viridiplantae</taxon>
        <taxon>Streptophyta</taxon>
        <taxon>Embryophyta</taxon>
        <taxon>Tracheophyta</taxon>
        <taxon>Spermatophyta</taxon>
        <taxon>Magnoliopsida</taxon>
        <taxon>eudicotyledons</taxon>
        <taxon>Gunneridae</taxon>
        <taxon>Pentapetalae</taxon>
        <taxon>asterids</taxon>
        <taxon>Ericales</taxon>
        <taxon>Actinidiaceae</taxon>
        <taxon>Actinidia</taxon>
    </lineage>
</organism>
<dbReference type="OrthoDB" id="272703at2759"/>
<feature type="compositionally biased region" description="Polar residues" evidence="4">
    <location>
        <begin position="292"/>
        <end position="329"/>
    </location>
</feature>
<dbReference type="GO" id="GO:0005634">
    <property type="term" value="C:nucleus"/>
    <property type="evidence" value="ECO:0007669"/>
    <property type="project" value="UniProtKB-SubCell"/>
</dbReference>
<dbReference type="Gene3D" id="1.25.40.630">
    <property type="match status" value="1"/>
</dbReference>
<comment type="subcellular location">
    <subcellularLocation>
        <location evidence="1">Nucleus</location>
    </subcellularLocation>
</comment>
<feature type="domain" description="Transcription termination and cleavage factor C-terminal" evidence="5">
    <location>
        <begin position="516"/>
        <end position="550"/>
    </location>
</feature>
<dbReference type="GO" id="GO:0031124">
    <property type="term" value="P:mRNA 3'-end processing"/>
    <property type="evidence" value="ECO:0007669"/>
    <property type="project" value="InterPro"/>
</dbReference>
<feature type="region of interest" description="Disordered" evidence="4">
    <location>
        <begin position="276"/>
        <end position="447"/>
    </location>
</feature>
<feature type="compositionally biased region" description="Polar residues" evidence="4">
    <location>
        <begin position="351"/>
        <end position="364"/>
    </location>
</feature>
<gene>
    <name evidence="7" type="ORF">Acr_23g0006060</name>
</gene>
<evidence type="ECO:0000256" key="1">
    <source>
        <dbReference type="ARBA" id="ARBA00004123"/>
    </source>
</evidence>
<evidence type="ECO:0000259" key="5">
    <source>
        <dbReference type="Pfam" id="PF14304"/>
    </source>
</evidence>
<dbReference type="PANTHER" id="PTHR47866">
    <property type="entry name" value="HYDROXYPROLINE-RICH GLYCOPROTEIN FAMILY PROTEIN"/>
    <property type="match status" value="1"/>
</dbReference>
<feature type="compositionally biased region" description="Pro residues" evidence="4">
    <location>
        <begin position="341"/>
        <end position="350"/>
    </location>
</feature>
<feature type="compositionally biased region" description="Polar residues" evidence="4">
    <location>
        <begin position="389"/>
        <end position="400"/>
    </location>
</feature>
<accession>A0A7J0GN81</accession>
<keyword evidence="8" id="KW-1185">Reference proteome</keyword>
<dbReference type="InterPro" id="IPR025742">
    <property type="entry name" value="CSTF2_hinge"/>
</dbReference>
<sequence>MAGKPIDGDGISASLAGMSKNQLYDIMCQMKTLIEQNQQQARSILIQNPLLTKALFQMRNLPKCKGVPFEWPATLDAHMFLAFDKLGESEGPSNPLASDLRLPMILGVMRGHLHLIAVQNAQNNLIRIGSEAIAVVPSLRCEVLDFLGGSCSLLDKACKLSSSMNVLCSMLVGTGSVVIGENVVKHEAGREIEMVGKTMEYGRWFSIEWAQIMLGMVQPPQAIPSIQPTVSQSHTQPVQPVQQANTQATPALPGQNGLQDQTGASQIPTLVRKQHQNPPAIPIPSASAPPLNLQSQSLPSHALQSIQQSKGHVNTQATPMSLPQSSQLPNIAPLPLHSASHPPPLQPPMPTGSTQLQQPLQTSGMAHLPLQPPLPPQPRPPSMPAFSHQPHSQMGQNPGFQHSGAPQLHHSQPMFHIGNRPPPGMGPSFPQGQPPIPSQLPPQSLYQVGGSHLGTEFNNQIGSSMQPERGPAWMPGLADNAMATQLPGPPQLTPGQMMGHGSQPQRPPPLTPEMEQALLQQVMSLTPEQINLLPPEQRNQVLQLQQMLRQ</sequence>
<dbReference type="AlphaFoldDB" id="A0A7J0GN81"/>
<feature type="compositionally biased region" description="Polar residues" evidence="4">
    <location>
        <begin position="226"/>
        <end position="249"/>
    </location>
</feature>
<evidence type="ECO:0000256" key="3">
    <source>
        <dbReference type="ARBA" id="ARBA00023242"/>
    </source>
</evidence>
<keyword evidence="3" id="KW-0539">Nucleus</keyword>
<evidence type="ECO:0000256" key="2">
    <source>
        <dbReference type="ARBA" id="ARBA00022884"/>
    </source>
</evidence>
<feature type="domain" description="Cleavage stimulation factor subunit 2 hinge" evidence="6">
    <location>
        <begin position="9"/>
        <end position="58"/>
    </location>
</feature>
<comment type="caution">
    <text evidence="7">The sequence shown here is derived from an EMBL/GenBank/DDBJ whole genome shotgun (WGS) entry which is preliminary data.</text>
</comment>
<reference evidence="7 8" key="1">
    <citation type="submission" date="2019-07" db="EMBL/GenBank/DDBJ databases">
        <title>De Novo Assembly of kiwifruit Actinidia rufa.</title>
        <authorList>
            <person name="Sugita-Konishi S."/>
            <person name="Sato K."/>
            <person name="Mori E."/>
            <person name="Abe Y."/>
            <person name="Kisaki G."/>
            <person name="Hamano K."/>
            <person name="Suezawa K."/>
            <person name="Otani M."/>
            <person name="Fukuda T."/>
            <person name="Manabe T."/>
            <person name="Gomi K."/>
            <person name="Tabuchi M."/>
            <person name="Akimitsu K."/>
            <person name="Kataoka I."/>
        </authorList>
    </citation>
    <scope>NUCLEOTIDE SEQUENCE [LARGE SCALE GENOMIC DNA]</scope>
    <source>
        <strain evidence="8">cv. Fuchu</strain>
    </source>
</reference>
<dbReference type="EMBL" id="BJWL01000023">
    <property type="protein sequence ID" value="GFZ12221.1"/>
    <property type="molecule type" value="Genomic_DNA"/>
</dbReference>
<evidence type="ECO:0000256" key="4">
    <source>
        <dbReference type="SAM" id="MobiDB-lite"/>
    </source>
</evidence>
<feature type="region of interest" description="Disordered" evidence="4">
    <location>
        <begin position="487"/>
        <end position="511"/>
    </location>
</feature>
<dbReference type="Gene3D" id="1.10.20.70">
    <property type="entry name" value="Transcription termination and cleavage factor, C-terminal domain"/>
    <property type="match status" value="1"/>
</dbReference>